<comment type="domain">
    <text evidence="8">The N-terminal region contains the highly conserved SGGXDS motif, predicted to be a P-loop motif involved in ATP binding.</text>
</comment>
<evidence type="ECO:0000256" key="8">
    <source>
        <dbReference type="HAMAP-Rule" id="MF_01161"/>
    </source>
</evidence>
<dbReference type="Pfam" id="PF09179">
    <property type="entry name" value="TilS"/>
    <property type="match status" value="1"/>
</dbReference>
<dbReference type="Pfam" id="PF11734">
    <property type="entry name" value="TilS_C"/>
    <property type="match status" value="1"/>
</dbReference>
<evidence type="ECO:0000256" key="6">
    <source>
        <dbReference type="ARBA" id="ARBA00022840"/>
    </source>
</evidence>
<dbReference type="Gene3D" id="1.20.59.20">
    <property type="match status" value="1"/>
</dbReference>
<dbReference type="GO" id="GO:0032267">
    <property type="term" value="F:tRNA(Ile)-lysidine synthase activity"/>
    <property type="evidence" value="ECO:0007669"/>
    <property type="project" value="UniProtKB-EC"/>
</dbReference>
<dbReference type="GO" id="GO:0005524">
    <property type="term" value="F:ATP binding"/>
    <property type="evidence" value="ECO:0007669"/>
    <property type="project" value="UniProtKB-UniRule"/>
</dbReference>
<dbReference type="HAMAP" id="MF_01161">
    <property type="entry name" value="tRNA_Ile_lys_synt"/>
    <property type="match status" value="1"/>
</dbReference>
<name>A0A345Y8G9_9NEIS</name>
<keyword evidence="6 8" id="KW-0067">ATP-binding</keyword>
<dbReference type="SUPFAM" id="SSF56037">
    <property type="entry name" value="PheT/TilS domain"/>
    <property type="match status" value="1"/>
</dbReference>
<dbReference type="SUPFAM" id="SSF82829">
    <property type="entry name" value="MesJ substrate recognition domain-like"/>
    <property type="match status" value="1"/>
</dbReference>
<dbReference type="NCBIfam" id="TIGR02433">
    <property type="entry name" value="lysidine_TilS_C"/>
    <property type="match status" value="1"/>
</dbReference>
<feature type="binding site" evidence="8">
    <location>
        <begin position="34"/>
        <end position="39"/>
    </location>
    <ligand>
        <name>ATP</name>
        <dbReference type="ChEBI" id="CHEBI:30616"/>
    </ligand>
</feature>
<reference evidence="10 11" key="1">
    <citation type="submission" date="2018-07" db="EMBL/GenBank/DDBJ databases">
        <title>Crenobacter cavernae sp. nov., isolated from a karst cave.</title>
        <authorList>
            <person name="Zhu H."/>
        </authorList>
    </citation>
    <scope>NUCLEOTIDE SEQUENCE [LARGE SCALE GENOMIC DNA]</scope>
    <source>
        <strain evidence="10 11">K1W11S-77</strain>
    </source>
</reference>
<dbReference type="KEGG" id="ccah:DWG20_12675"/>
<organism evidence="10 11">
    <name type="scientific">Crenobacter cavernae</name>
    <dbReference type="NCBI Taxonomy" id="2290923"/>
    <lineage>
        <taxon>Bacteria</taxon>
        <taxon>Pseudomonadati</taxon>
        <taxon>Pseudomonadota</taxon>
        <taxon>Betaproteobacteria</taxon>
        <taxon>Neisseriales</taxon>
        <taxon>Neisseriaceae</taxon>
        <taxon>Crenobacter</taxon>
    </lineage>
</organism>
<evidence type="ECO:0000256" key="5">
    <source>
        <dbReference type="ARBA" id="ARBA00022741"/>
    </source>
</evidence>
<dbReference type="Proteomes" id="UP000254537">
    <property type="component" value="Chromosome"/>
</dbReference>
<evidence type="ECO:0000256" key="2">
    <source>
        <dbReference type="ARBA" id="ARBA00022490"/>
    </source>
</evidence>
<dbReference type="OrthoDB" id="9807403at2"/>
<dbReference type="AlphaFoldDB" id="A0A345Y8G9"/>
<comment type="function">
    <text evidence="8">Ligates lysine onto the cytidine present at position 34 of the AUA codon-specific tRNA(Ile) that contains the anticodon CAU, in an ATP-dependent manner. Cytidine is converted to lysidine, thus changing the amino acid specificity of the tRNA from methionine to isoleucine.</text>
</comment>
<evidence type="ECO:0000256" key="1">
    <source>
        <dbReference type="ARBA" id="ARBA00004496"/>
    </source>
</evidence>
<dbReference type="RefSeq" id="WP_115434151.1">
    <property type="nucleotide sequence ID" value="NZ_CP031337.1"/>
</dbReference>
<dbReference type="Pfam" id="PF01171">
    <property type="entry name" value="ATP_bind_3"/>
    <property type="match status" value="1"/>
</dbReference>
<dbReference type="EMBL" id="CP031337">
    <property type="protein sequence ID" value="AXK40221.1"/>
    <property type="molecule type" value="Genomic_DNA"/>
</dbReference>
<evidence type="ECO:0000256" key="7">
    <source>
        <dbReference type="ARBA" id="ARBA00048539"/>
    </source>
</evidence>
<dbReference type="NCBIfam" id="TIGR02432">
    <property type="entry name" value="lysidine_TilS_N"/>
    <property type="match status" value="1"/>
</dbReference>
<evidence type="ECO:0000313" key="10">
    <source>
        <dbReference type="EMBL" id="AXK40221.1"/>
    </source>
</evidence>
<protein>
    <recommendedName>
        <fullName evidence="8">tRNA(Ile)-lysidine synthase</fullName>
        <ecNumber evidence="8">6.3.4.19</ecNumber>
    </recommendedName>
    <alternativeName>
        <fullName evidence="8">tRNA(Ile)-2-lysyl-cytidine synthase</fullName>
    </alternativeName>
    <alternativeName>
        <fullName evidence="8">tRNA(Ile)-lysidine synthetase</fullName>
    </alternativeName>
</protein>
<dbReference type="EC" id="6.3.4.19" evidence="8"/>
<dbReference type="GO" id="GO:0006400">
    <property type="term" value="P:tRNA modification"/>
    <property type="evidence" value="ECO:0007669"/>
    <property type="project" value="UniProtKB-UniRule"/>
</dbReference>
<dbReference type="InterPro" id="IPR011063">
    <property type="entry name" value="TilS/TtcA_N"/>
</dbReference>
<dbReference type="InterPro" id="IPR014729">
    <property type="entry name" value="Rossmann-like_a/b/a_fold"/>
</dbReference>
<dbReference type="GO" id="GO:0005737">
    <property type="term" value="C:cytoplasm"/>
    <property type="evidence" value="ECO:0007669"/>
    <property type="project" value="UniProtKB-SubCell"/>
</dbReference>
<evidence type="ECO:0000256" key="4">
    <source>
        <dbReference type="ARBA" id="ARBA00022694"/>
    </source>
</evidence>
<evidence type="ECO:0000259" key="9">
    <source>
        <dbReference type="SMART" id="SM00977"/>
    </source>
</evidence>
<dbReference type="InterPro" id="IPR012094">
    <property type="entry name" value="tRNA_Ile_lys_synt"/>
</dbReference>
<dbReference type="PANTHER" id="PTHR43033">
    <property type="entry name" value="TRNA(ILE)-LYSIDINE SYNTHASE-RELATED"/>
    <property type="match status" value="1"/>
</dbReference>
<dbReference type="Gene3D" id="3.40.50.620">
    <property type="entry name" value="HUPs"/>
    <property type="match status" value="1"/>
</dbReference>
<keyword evidence="5 8" id="KW-0547">Nucleotide-binding</keyword>
<evidence type="ECO:0000256" key="3">
    <source>
        <dbReference type="ARBA" id="ARBA00022598"/>
    </source>
</evidence>
<evidence type="ECO:0000313" key="11">
    <source>
        <dbReference type="Proteomes" id="UP000254537"/>
    </source>
</evidence>
<dbReference type="InterPro" id="IPR012795">
    <property type="entry name" value="tRNA_Ile_lys_synt_N"/>
</dbReference>
<comment type="similarity">
    <text evidence="8">Belongs to the tRNA(Ile)-lysidine synthase family.</text>
</comment>
<dbReference type="InterPro" id="IPR012796">
    <property type="entry name" value="Lysidine-tRNA-synth_C"/>
</dbReference>
<dbReference type="InterPro" id="IPR015262">
    <property type="entry name" value="tRNA_Ile_lys_synt_subst-bd"/>
</dbReference>
<comment type="subcellular location">
    <subcellularLocation>
        <location evidence="1 8">Cytoplasm</location>
    </subcellularLocation>
</comment>
<dbReference type="SMART" id="SM00977">
    <property type="entry name" value="TilS_C"/>
    <property type="match status" value="1"/>
</dbReference>
<keyword evidence="4 8" id="KW-0819">tRNA processing</keyword>
<feature type="domain" description="Lysidine-tRNA(Ile) synthetase C-terminal" evidence="9">
    <location>
        <begin position="368"/>
        <end position="439"/>
    </location>
</feature>
<accession>A0A345Y8G9</accession>
<dbReference type="PANTHER" id="PTHR43033:SF1">
    <property type="entry name" value="TRNA(ILE)-LYSIDINE SYNTHASE-RELATED"/>
    <property type="match status" value="1"/>
</dbReference>
<comment type="catalytic activity">
    <reaction evidence="7 8">
        <text>cytidine(34) in tRNA(Ile2) + L-lysine + ATP = lysidine(34) in tRNA(Ile2) + AMP + diphosphate + H(+)</text>
        <dbReference type="Rhea" id="RHEA:43744"/>
        <dbReference type="Rhea" id="RHEA-COMP:10625"/>
        <dbReference type="Rhea" id="RHEA-COMP:10670"/>
        <dbReference type="ChEBI" id="CHEBI:15378"/>
        <dbReference type="ChEBI" id="CHEBI:30616"/>
        <dbReference type="ChEBI" id="CHEBI:32551"/>
        <dbReference type="ChEBI" id="CHEBI:33019"/>
        <dbReference type="ChEBI" id="CHEBI:82748"/>
        <dbReference type="ChEBI" id="CHEBI:83665"/>
        <dbReference type="ChEBI" id="CHEBI:456215"/>
        <dbReference type="EC" id="6.3.4.19"/>
    </reaction>
</comment>
<keyword evidence="2 8" id="KW-0963">Cytoplasm</keyword>
<dbReference type="SUPFAM" id="SSF52402">
    <property type="entry name" value="Adenine nucleotide alpha hydrolases-like"/>
    <property type="match status" value="1"/>
</dbReference>
<dbReference type="CDD" id="cd01992">
    <property type="entry name" value="TilS_N"/>
    <property type="match status" value="1"/>
</dbReference>
<keyword evidence="3 8" id="KW-0436">Ligase</keyword>
<proteinExistence type="inferred from homology"/>
<sequence length="451" mass="49638">MAASRKTPPDLIDRLTQQWPDLESGHSVLELGLSGGLDSVVLLHLLCRWRAAGGPSLSAVHVHHGLSAYADAWAAFCEALCRDKGVPLRVERVNVSRAGGESLEAEARKARYAAFGKSSAKVVVLAQHQDDQAETVVLQLLRGGGPHALAAMPAWRRLGGLSLWRPLLDVPRSALQAYAEAHGLAWIEDDSNADPRWRRNWLRLDWLPSLAEVQPDYRRSLARVASNMADAAAMLDELVEQDRALCEVDGRLGLAKLSSLSPPRQRQLLLRWAQSHGLGEGTPAALEEFRGQLWTAARDRNPLWSLPHGAVQRYRAALWPVPDLFGEVPEACEISFDPASRADLPQWGGVLSWRADPRGLELRLGQPLVLKPRQGGERLAQAAGRKPVKTLLQEAGIPPALRTRWPLLFDQSHELVALPSVAVAYDAKSGGGERWWPLWQPKAWQGYGSVE</sequence>
<gene>
    <name evidence="8 10" type="primary">tilS</name>
    <name evidence="10" type="ORF">DWG20_12675</name>
</gene>